<dbReference type="Gene3D" id="3.40.50.300">
    <property type="entry name" value="P-loop containing nucleotide triphosphate hydrolases"/>
    <property type="match status" value="3"/>
</dbReference>
<keyword evidence="8 11" id="KW-0238">DNA-binding</keyword>
<dbReference type="CDD" id="cd17933">
    <property type="entry name" value="DEXSc_RecD-like"/>
    <property type="match status" value="1"/>
</dbReference>
<comment type="function">
    <text evidence="11">A helicase/nuclease that prepares dsDNA breaks (DSB) for recombinational DNA repair. Binds to DSBs and unwinds DNA via a highly rapid and processive ATP-dependent bidirectional helicase activity. Unwinds dsDNA until it encounters a Chi (crossover hotspot instigator) sequence from the 3' direction. Cuts ssDNA a few nucleotides 3' to the Chi site. The properties and activities of the enzyme are changed at Chi. The Chi-altered holoenzyme produces a long 3'-ssDNA overhang and facilitates RecA-binding to the ssDNA for homologous DNA recombination and repair. Holoenzyme degrades any linearized DNA that is unable to undergo homologous recombination. In the holoenzyme this subunit has ssDNA-dependent ATPase and 5'-3' helicase activity. When added to pre-assembled RecBC greatly stimulates nuclease activity and augments holoenzyme processivity. Negatively regulates the RecA-loading ability of RecBCD.</text>
</comment>
<evidence type="ECO:0000259" key="12">
    <source>
        <dbReference type="Pfam" id="PF13538"/>
    </source>
</evidence>
<dbReference type="InterPro" id="IPR049550">
    <property type="entry name" value="RecD_N"/>
</dbReference>
<evidence type="ECO:0000256" key="3">
    <source>
        <dbReference type="ARBA" id="ARBA00022763"/>
    </source>
</evidence>
<organism evidence="14 15">
    <name type="scientific">Promicromonospora alba</name>
    <dbReference type="NCBI Taxonomy" id="1616110"/>
    <lineage>
        <taxon>Bacteria</taxon>
        <taxon>Bacillati</taxon>
        <taxon>Actinomycetota</taxon>
        <taxon>Actinomycetes</taxon>
        <taxon>Micrococcales</taxon>
        <taxon>Promicromonosporaceae</taxon>
        <taxon>Promicromonospora</taxon>
    </lineage>
</organism>
<comment type="subunit">
    <text evidence="11">Heterotrimer of RecB, RecC and RecD. All subunits contribute to DNA-binding.</text>
</comment>
<feature type="domain" description="RecBCD enzyme subunit RecD N-terminal" evidence="13">
    <location>
        <begin position="32"/>
        <end position="117"/>
    </location>
</feature>
<reference evidence="15" key="1">
    <citation type="journal article" date="2019" name="Int. J. Syst. Evol. Microbiol.">
        <title>The Global Catalogue of Microorganisms (GCM) 10K type strain sequencing project: providing services to taxonomists for standard genome sequencing and annotation.</title>
        <authorList>
            <consortium name="The Broad Institute Genomics Platform"/>
            <consortium name="The Broad Institute Genome Sequencing Center for Infectious Disease"/>
            <person name="Wu L."/>
            <person name="Ma J."/>
        </authorList>
    </citation>
    <scope>NUCLEOTIDE SEQUENCE [LARGE SCALE GENOMIC DNA]</scope>
    <source>
        <strain evidence="15">CCUG 42722</strain>
    </source>
</reference>
<feature type="domain" description="UvrD-like helicase C-terminal" evidence="12">
    <location>
        <begin position="536"/>
        <end position="583"/>
    </location>
</feature>
<keyword evidence="3 11" id="KW-0227">DNA damage</keyword>
<comment type="similarity">
    <text evidence="11">Belongs to the RecD family.</text>
</comment>
<comment type="catalytic activity">
    <reaction evidence="11">
        <text>ATP + H2O = ADP + phosphate + H(+)</text>
        <dbReference type="Rhea" id="RHEA:13065"/>
        <dbReference type="ChEBI" id="CHEBI:15377"/>
        <dbReference type="ChEBI" id="CHEBI:15378"/>
        <dbReference type="ChEBI" id="CHEBI:30616"/>
        <dbReference type="ChEBI" id="CHEBI:43474"/>
        <dbReference type="ChEBI" id="CHEBI:456216"/>
        <dbReference type="EC" id="5.6.2.3"/>
    </reaction>
</comment>
<keyword evidence="10 11" id="KW-0413">Isomerase</keyword>
<dbReference type="InterPro" id="IPR027785">
    <property type="entry name" value="UvrD-like_helicase_C"/>
</dbReference>
<dbReference type="InterPro" id="IPR006344">
    <property type="entry name" value="RecD"/>
</dbReference>
<evidence type="ECO:0000256" key="6">
    <source>
        <dbReference type="ARBA" id="ARBA00022839"/>
    </source>
</evidence>
<dbReference type="Pfam" id="PF21185">
    <property type="entry name" value="RecD_N"/>
    <property type="match status" value="1"/>
</dbReference>
<dbReference type="Pfam" id="PF13538">
    <property type="entry name" value="UvrD_C_2"/>
    <property type="match status" value="1"/>
</dbReference>
<dbReference type="Gene3D" id="1.10.10.1020">
    <property type="entry name" value="RecBCD complex, subunit RecD, N-terminal domain"/>
    <property type="match status" value="1"/>
</dbReference>
<keyword evidence="2" id="KW-0547">Nucleotide-binding</keyword>
<accession>A0ABV9HCS1</accession>
<evidence type="ECO:0000256" key="2">
    <source>
        <dbReference type="ARBA" id="ARBA00022741"/>
    </source>
</evidence>
<name>A0ABV9HCS1_9MICO</name>
<gene>
    <name evidence="11 14" type="primary">recD</name>
    <name evidence="14" type="ORF">ACFO6V_07550</name>
</gene>
<evidence type="ECO:0000256" key="8">
    <source>
        <dbReference type="ARBA" id="ARBA00023125"/>
    </source>
</evidence>
<dbReference type="EMBL" id="JBHSFI010000003">
    <property type="protein sequence ID" value="MFC4628082.1"/>
    <property type="molecule type" value="Genomic_DNA"/>
</dbReference>
<keyword evidence="7" id="KW-0067">ATP-binding</keyword>
<keyword evidence="6 11" id="KW-0269">Exonuclease</keyword>
<evidence type="ECO:0000313" key="14">
    <source>
        <dbReference type="EMBL" id="MFC4628082.1"/>
    </source>
</evidence>
<evidence type="ECO:0000256" key="5">
    <source>
        <dbReference type="ARBA" id="ARBA00022806"/>
    </source>
</evidence>
<dbReference type="CDD" id="cd18809">
    <property type="entry name" value="SF1_C_RecD"/>
    <property type="match status" value="1"/>
</dbReference>
<dbReference type="InterPro" id="IPR027417">
    <property type="entry name" value="P-loop_NTPase"/>
</dbReference>
<keyword evidence="4 11" id="KW-0378">Hydrolase</keyword>
<keyword evidence="15" id="KW-1185">Reference proteome</keyword>
<comment type="miscellaneous">
    <text evidence="11">In the RecBCD complex, RecB has a slow 3'-5' helicase, an exonuclease activity and loads RecA onto ssDNA, RecD has a fast 5'-3' helicase activity, while RecC stimulates the ATPase and processivity of the RecB helicase and contributes to recognition of the Chi site.</text>
</comment>
<evidence type="ECO:0000256" key="1">
    <source>
        <dbReference type="ARBA" id="ARBA00022722"/>
    </source>
</evidence>
<comment type="caution">
    <text evidence="11">Lacks conserved residue(s) required for the propagation of feature annotation.</text>
</comment>
<dbReference type="HAMAP" id="MF_01487">
    <property type="entry name" value="RecD"/>
    <property type="match status" value="1"/>
</dbReference>
<dbReference type="RefSeq" id="WP_377133825.1">
    <property type="nucleotide sequence ID" value="NZ_JBHSFI010000003.1"/>
</dbReference>
<evidence type="ECO:0000256" key="10">
    <source>
        <dbReference type="ARBA" id="ARBA00023235"/>
    </source>
</evidence>
<proteinExistence type="inferred from homology"/>
<dbReference type="Pfam" id="PF13245">
    <property type="entry name" value="AAA_19"/>
    <property type="match status" value="1"/>
</dbReference>
<dbReference type="NCBIfam" id="TIGR01447">
    <property type="entry name" value="recD"/>
    <property type="match status" value="1"/>
</dbReference>
<dbReference type="PANTHER" id="PTHR43788:SF6">
    <property type="entry name" value="DNA HELICASE B"/>
    <property type="match status" value="1"/>
</dbReference>
<dbReference type="SUPFAM" id="SSF52540">
    <property type="entry name" value="P-loop containing nucleoside triphosphate hydrolases"/>
    <property type="match status" value="2"/>
</dbReference>
<dbReference type="InterPro" id="IPR050534">
    <property type="entry name" value="Coronavir_polyprotein_1ab"/>
</dbReference>
<comment type="caution">
    <text evidence="14">The sequence shown here is derived from an EMBL/GenBank/DDBJ whole genome shotgun (WGS) entry which is preliminary data.</text>
</comment>
<evidence type="ECO:0000256" key="9">
    <source>
        <dbReference type="ARBA" id="ARBA00023204"/>
    </source>
</evidence>
<keyword evidence="1 11" id="KW-0540">Nuclease</keyword>
<evidence type="ECO:0000259" key="13">
    <source>
        <dbReference type="Pfam" id="PF21185"/>
    </source>
</evidence>
<evidence type="ECO:0000256" key="11">
    <source>
        <dbReference type="HAMAP-Rule" id="MF_01487"/>
    </source>
</evidence>
<protein>
    <recommendedName>
        <fullName evidence="11">RecBCD enzyme subunit RecD</fullName>
        <ecNumber evidence="11">5.6.2.3</ecNumber>
    </recommendedName>
    <alternativeName>
        <fullName evidence="11">DNA 5'-3' helicase subunit RecD</fullName>
    </alternativeName>
    <alternativeName>
        <fullName evidence="11">Exonuclease V subunit RecD</fullName>
        <shortName evidence="11">ExoV subunit RecD</shortName>
    </alternativeName>
    <alternativeName>
        <fullName evidence="11">Helicase/nuclease RecBCD subunit RecD</fullName>
    </alternativeName>
</protein>
<dbReference type="PANTHER" id="PTHR43788">
    <property type="entry name" value="DNA2/NAM7 HELICASE FAMILY MEMBER"/>
    <property type="match status" value="1"/>
</dbReference>
<evidence type="ECO:0000256" key="7">
    <source>
        <dbReference type="ARBA" id="ARBA00022840"/>
    </source>
</evidence>
<keyword evidence="9 11" id="KW-0234">DNA repair</keyword>
<dbReference type="InterPro" id="IPR041851">
    <property type="entry name" value="RecD_N_sf"/>
</dbReference>
<evidence type="ECO:0000313" key="15">
    <source>
        <dbReference type="Proteomes" id="UP001596011"/>
    </source>
</evidence>
<sequence>MTTAIERWTSDDPHDARRALGATGLLRTFNDAGVLTAADVHVARRTADVVGEDDETVRLAVALAVRAVRQGSVCVDLGGFADGGSDGASGAAGAEAAPLPWPSADGWLDRVAASPLAERSVVRADLGLLYLDRYWREERQVRDDVVARLAAPAPPVDDALLEDSAARLFPGDAYAEQRVAALSTARRLTTVLTGGPGRGKTTTVAGLLALLAEQAEHAGGRRLRIALAAPTGKAAARMQEAVADSLGALPEAGRPEFTDDDRRRLAGLQAGTLHRLLGSRPGSSTRFRHDRSNRLPHDVVVVDETSMVSLTLMARLLEAVRPDARLVLVGDPDQLASVEAGAVLADLVAGLGERGDGVVSALVTDHRSESTAITRLAAAIQDGDPDAVLAELTAGDGAVELVHPDDAAALAALQDELTRHALDVRGLALAGDAAGALAAAERHRLLCAHREGPWGVAHWNRLVERRLGEASGVYLGAAVGTEWYAGRPVLITANDYSLGLFNGDTGVVVADGEHLRAHISGCASFAVSRLGDVETLHAMTVHKSQGSQAEEVTVLLPDETSPLLTRELFYTAVTRARRRVRVVGTPEAVRAAVLRRARRASGLAERLRGDVPVG</sequence>
<keyword evidence="5 11" id="KW-0347">Helicase</keyword>
<evidence type="ECO:0000256" key="4">
    <source>
        <dbReference type="ARBA" id="ARBA00022801"/>
    </source>
</evidence>
<dbReference type="GO" id="GO:0008854">
    <property type="term" value="F:exodeoxyribonuclease V activity"/>
    <property type="evidence" value="ECO:0007669"/>
    <property type="project" value="UniProtKB-EC"/>
</dbReference>
<dbReference type="EC" id="5.6.2.3" evidence="11"/>
<dbReference type="Proteomes" id="UP001596011">
    <property type="component" value="Unassembled WGS sequence"/>
</dbReference>